<feature type="compositionally biased region" description="Acidic residues" evidence="1">
    <location>
        <begin position="441"/>
        <end position="451"/>
    </location>
</feature>
<gene>
    <name evidence="2" type="ORF">BC938DRAFT_474548</name>
</gene>
<reference evidence="2 3" key="1">
    <citation type="journal article" date="2018" name="New Phytol.">
        <title>Phylogenomics of Endogonaceae and evolution of mycorrhizas within Mucoromycota.</title>
        <authorList>
            <person name="Chang Y."/>
            <person name="Desiro A."/>
            <person name="Na H."/>
            <person name="Sandor L."/>
            <person name="Lipzen A."/>
            <person name="Clum A."/>
            <person name="Barry K."/>
            <person name="Grigoriev I.V."/>
            <person name="Martin F.M."/>
            <person name="Stajich J.E."/>
            <person name="Smith M.E."/>
            <person name="Bonito G."/>
            <person name="Spatafora J.W."/>
        </authorList>
    </citation>
    <scope>NUCLEOTIDE SEQUENCE [LARGE SCALE GENOMIC DNA]</scope>
    <source>
        <strain evidence="2 3">AD002</strain>
    </source>
</reference>
<protein>
    <recommendedName>
        <fullName evidence="4">F-box domain-containing protein</fullName>
    </recommendedName>
</protein>
<evidence type="ECO:0000313" key="2">
    <source>
        <dbReference type="EMBL" id="RUS35182.1"/>
    </source>
</evidence>
<comment type="caution">
    <text evidence="2">The sequence shown here is derived from an EMBL/GenBank/DDBJ whole genome shotgun (WGS) entry which is preliminary data.</text>
</comment>
<accession>A0A433QZH9</accession>
<organism evidence="2 3">
    <name type="scientific">Jimgerdemannia flammicorona</name>
    <dbReference type="NCBI Taxonomy" id="994334"/>
    <lineage>
        <taxon>Eukaryota</taxon>
        <taxon>Fungi</taxon>
        <taxon>Fungi incertae sedis</taxon>
        <taxon>Mucoromycota</taxon>
        <taxon>Mucoromycotina</taxon>
        <taxon>Endogonomycetes</taxon>
        <taxon>Endogonales</taxon>
        <taxon>Endogonaceae</taxon>
        <taxon>Jimgerdemannia</taxon>
    </lineage>
</organism>
<name>A0A433QZH9_9FUNG</name>
<feature type="region of interest" description="Disordered" evidence="1">
    <location>
        <begin position="410"/>
        <end position="480"/>
    </location>
</feature>
<dbReference type="Proteomes" id="UP000274822">
    <property type="component" value="Unassembled WGS sequence"/>
</dbReference>
<evidence type="ECO:0000313" key="3">
    <source>
        <dbReference type="Proteomes" id="UP000274822"/>
    </source>
</evidence>
<evidence type="ECO:0008006" key="4">
    <source>
        <dbReference type="Google" id="ProtNLM"/>
    </source>
</evidence>
<proteinExistence type="predicted"/>
<sequence length="480" mass="53681">MNTLPFELLAEIFAYVGTFAPAFSKTCSQFYRVSKDATATADHLLVRYSRLFAIGASIKKHPHLLTPAVTNALFGKGAVMPRHLTQKTWVFFRLPSLEASTIVLRKARELYGILSVLNDDKAIFRQLSIDYIFCQKRNAVSQVSRIVFEVEKFIENTRYCPLYCQDSFAAEIYFIVQNYPRALGVYEGAGLDLHILCNIPRFLYDFLHVGWQNRPPTSGPAELLTLFIQHNLLVISPRHFSDLVHLLSSCQAVDALAPLHSHLRFNVKPVLLEAALDMVRMLPARGHEIIDMALWLCKLFEVPAANIGVIMQKIYGIPDTSFTASPEFVGSFASPLDRVVCDWALGYGFGFGLGFGLMVEDAFEVCFDHVVITLAGKGCTKTRFSDLALFDHAMVYFDRFINAGVPVTERHVRPNGRRPEVEEDEGGSRDGDRGGDRGGDKDEDGDEDEDEGQKKNKEEENQSSLPSEPQTLAPPCACRS</sequence>
<keyword evidence="3" id="KW-1185">Reference proteome</keyword>
<feature type="compositionally biased region" description="Basic and acidic residues" evidence="1">
    <location>
        <begin position="410"/>
        <end position="440"/>
    </location>
</feature>
<evidence type="ECO:0000256" key="1">
    <source>
        <dbReference type="SAM" id="MobiDB-lite"/>
    </source>
</evidence>
<dbReference type="EMBL" id="RBNJ01000184">
    <property type="protein sequence ID" value="RUS35182.1"/>
    <property type="molecule type" value="Genomic_DNA"/>
</dbReference>
<dbReference type="AlphaFoldDB" id="A0A433QZH9"/>